<keyword evidence="3" id="KW-1185">Reference proteome</keyword>
<dbReference type="OrthoDB" id="1551210at2"/>
<accession>A0A4P6F765</accession>
<feature type="region of interest" description="Disordered" evidence="1">
    <location>
        <begin position="32"/>
        <end position="56"/>
    </location>
</feature>
<name>A0A4P6F765_9MICO</name>
<evidence type="ECO:0008006" key="4">
    <source>
        <dbReference type="Google" id="ProtNLM"/>
    </source>
</evidence>
<protein>
    <recommendedName>
        <fullName evidence="4">Transposase</fullName>
    </recommendedName>
</protein>
<evidence type="ECO:0000313" key="3">
    <source>
        <dbReference type="Proteomes" id="UP000292118"/>
    </source>
</evidence>
<organism evidence="2 3">
    <name type="scientific">Xylanimonas protaetiae</name>
    <dbReference type="NCBI Taxonomy" id="2509457"/>
    <lineage>
        <taxon>Bacteria</taxon>
        <taxon>Bacillati</taxon>
        <taxon>Actinomycetota</taxon>
        <taxon>Actinomycetes</taxon>
        <taxon>Micrococcales</taxon>
        <taxon>Promicromonosporaceae</taxon>
        <taxon>Xylanimonas</taxon>
    </lineage>
</organism>
<dbReference type="AlphaFoldDB" id="A0A4P6F765"/>
<proteinExistence type="predicted"/>
<gene>
    <name evidence="2" type="ORF">ET471_12375</name>
</gene>
<dbReference type="Proteomes" id="UP000292118">
    <property type="component" value="Chromosome"/>
</dbReference>
<dbReference type="EMBL" id="CP035493">
    <property type="protein sequence ID" value="QAY71870.1"/>
    <property type="molecule type" value="Genomic_DNA"/>
</dbReference>
<evidence type="ECO:0000256" key="1">
    <source>
        <dbReference type="SAM" id="MobiDB-lite"/>
    </source>
</evidence>
<sequence length="56" mass="5963">MIYRYRTGIRWRDLPTEGVGVNRIADGEAAPVHGATAEEQGSPAACSMVSGGRTSR</sequence>
<dbReference type="KEGG" id="xya:ET471_12375"/>
<evidence type="ECO:0000313" key="2">
    <source>
        <dbReference type="EMBL" id="QAY71870.1"/>
    </source>
</evidence>
<reference evidence="2 3" key="1">
    <citation type="submission" date="2019-01" db="EMBL/GenBank/DDBJ databases">
        <title>Genome sequencing of strain FW10M-9.</title>
        <authorList>
            <person name="Heo J."/>
            <person name="Kim S.-J."/>
            <person name="Kim J.-S."/>
            <person name="Hong S.-B."/>
            <person name="Kwon S.-W."/>
        </authorList>
    </citation>
    <scope>NUCLEOTIDE SEQUENCE [LARGE SCALE GENOMIC DNA]</scope>
    <source>
        <strain evidence="2 3">FW10M-9</strain>
    </source>
</reference>